<evidence type="ECO:0000256" key="1">
    <source>
        <dbReference type="SAM" id="MobiDB-lite"/>
    </source>
</evidence>
<gene>
    <name evidence="2" type="ORF">Tci_893140</name>
</gene>
<feature type="region of interest" description="Disordered" evidence="1">
    <location>
        <begin position="1"/>
        <end position="28"/>
    </location>
</feature>
<evidence type="ECO:0000313" key="2">
    <source>
        <dbReference type="EMBL" id="GFD21171.1"/>
    </source>
</evidence>
<comment type="caution">
    <text evidence="2">The sequence shown here is derived from an EMBL/GenBank/DDBJ whole genome shotgun (WGS) entry which is preliminary data.</text>
</comment>
<proteinExistence type="predicted"/>
<feature type="region of interest" description="Disordered" evidence="1">
    <location>
        <begin position="42"/>
        <end position="78"/>
    </location>
</feature>
<feature type="non-terminal residue" evidence="2">
    <location>
        <position position="1"/>
    </location>
</feature>
<feature type="non-terminal residue" evidence="2">
    <location>
        <position position="112"/>
    </location>
</feature>
<dbReference type="AlphaFoldDB" id="A0A699UHI7"/>
<name>A0A699UHI7_TANCI</name>
<organism evidence="2">
    <name type="scientific">Tanacetum cinerariifolium</name>
    <name type="common">Dalmatian daisy</name>
    <name type="synonym">Chrysanthemum cinerariifolium</name>
    <dbReference type="NCBI Taxonomy" id="118510"/>
    <lineage>
        <taxon>Eukaryota</taxon>
        <taxon>Viridiplantae</taxon>
        <taxon>Streptophyta</taxon>
        <taxon>Embryophyta</taxon>
        <taxon>Tracheophyta</taxon>
        <taxon>Spermatophyta</taxon>
        <taxon>Magnoliopsida</taxon>
        <taxon>eudicotyledons</taxon>
        <taxon>Gunneridae</taxon>
        <taxon>Pentapetalae</taxon>
        <taxon>asterids</taxon>
        <taxon>campanulids</taxon>
        <taxon>Asterales</taxon>
        <taxon>Asteraceae</taxon>
        <taxon>Asteroideae</taxon>
        <taxon>Anthemideae</taxon>
        <taxon>Anthemidinae</taxon>
        <taxon>Tanacetum</taxon>
    </lineage>
</organism>
<dbReference type="EMBL" id="BKCJ011327771">
    <property type="protein sequence ID" value="GFD21171.1"/>
    <property type="molecule type" value="Genomic_DNA"/>
</dbReference>
<reference evidence="2" key="1">
    <citation type="journal article" date="2019" name="Sci. Rep.">
        <title>Draft genome of Tanacetum cinerariifolium, the natural source of mosquito coil.</title>
        <authorList>
            <person name="Yamashiro T."/>
            <person name="Shiraishi A."/>
            <person name="Satake H."/>
            <person name="Nakayama K."/>
        </authorList>
    </citation>
    <scope>NUCLEOTIDE SEQUENCE</scope>
</reference>
<accession>A0A699UHI7</accession>
<protein>
    <submittedName>
        <fullName evidence="2">Uncharacterized protein</fullName>
    </submittedName>
</protein>
<sequence>DGKGMAAEGSRDDAPIKGRRLYEEEVATERVSSDTEEIRLMKKSGVSKTSEGEPAWLKRKGIRSEQESAKKQKTTEEVPEEVKSCDKIPEEKIKELIRLIPIEEVYVEALQV</sequence>
<feature type="compositionally biased region" description="Basic and acidic residues" evidence="1">
    <location>
        <begin position="62"/>
        <end position="78"/>
    </location>
</feature>